<comment type="caution">
    <text evidence="1">The sequence shown here is derived from an EMBL/GenBank/DDBJ whole genome shotgun (WGS) entry which is preliminary data.</text>
</comment>
<dbReference type="AlphaFoldDB" id="A0AAE2ZLW2"/>
<name>A0AAE2ZLW2_9HYPH</name>
<sequence length="331" mass="36049">MPDLEHVLVEQLADYRSGWSMGSFGAIAEFHQDDGEPCSATSLERVTARGDIRILPQPEMTPVAYETLSLRPHRWSQSVALCLPLTAASRANRSALTELGPDAGALREQDRGAILFDMGLSQIQVDFCIRTSDQGLIDALRAHAGRSLFEPGNPVMGRILSAHPHRVALTGLGRVEVYQKIGGPETGGRSPEGPHTHVLPKLLKAGRTHSANVPIPDGLVPCAGLYPGNPVIGPLGEDRDVDPDLFDAFQTLLRAWGNRDYIAARDGSWRALEAGLAPHQFDADTSRQGRAGLRNGLRQWRRRHGDSALLEEWSRAFDKGASDIDETGHET</sequence>
<reference evidence="1" key="1">
    <citation type="submission" date="2021-08" db="EMBL/GenBank/DDBJ databases">
        <title>Hoeflea bacterium WL0058 sp. nov., isolated from the sediment.</title>
        <authorList>
            <person name="Wang L."/>
            <person name="Zhang D."/>
        </authorList>
    </citation>
    <scope>NUCLEOTIDE SEQUENCE</scope>
    <source>
        <strain evidence="1">WL0058</strain>
    </source>
</reference>
<evidence type="ECO:0000313" key="1">
    <source>
        <dbReference type="EMBL" id="MBW8638636.1"/>
    </source>
</evidence>
<protein>
    <submittedName>
        <fullName evidence="1">Uncharacterized protein</fullName>
    </submittedName>
</protein>
<proteinExistence type="predicted"/>
<dbReference type="Pfam" id="PF21973">
    <property type="entry name" value="DUF6925"/>
    <property type="match status" value="1"/>
</dbReference>
<dbReference type="InterPro" id="IPR053838">
    <property type="entry name" value="DUF6925"/>
</dbReference>
<accession>A0AAE2ZLW2</accession>
<gene>
    <name evidence="1" type="ORF">K1W69_15680</name>
</gene>
<dbReference type="EMBL" id="JAICBX010000002">
    <property type="protein sequence ID" value="MBW8638636.1"/>
    <property type="molecule type" value="Genomic_DNA"/>
</dbReference>
<organism evidence="1 2">
    <name type="scientific">Flavimaribacter sediminis</name>
    <dbReference type="NCBI Taxonomy" id="2865987"/>
    <lineage>
        <taxon>Bacteria</taxon>
        <taxon>Pseudomonadati</taxon>
        <taxon>Pseudomonadota</taxon>
        <taxon>Alphaproteobacteria</taxon>
        <taxon>Hyphomicrobiales</taxon>
        <taxon>Rhizobiaceae</taxon>
        <taxon>Flavimaribacter</taxon>
    </lineage>
</organism>
<dbReference type="RefSeq" id="WP_220229238.1">
    <property type="nucleotide sequence ID" value="NZ_JAICBX010000002.1"/>
</dbReference>
<keyword evidence="2" id="KW-1185">Reference proteome</keyword>
<evidence type="ECO:0000313" key="2">
    <source>
        <dbReference type="Proteomes" id="UP001196509"/>
    </source>
</evidence>
<dbReference type="Proteomes" id="UP001196509">
    <property type="component" value="Unassembled WGS sequence"/>
</dbReference>